<evidence type="ECO:0000313" key="3">
    <source>
        <dbReference type="EMBL" id="GFO88988.1"/>
    </source>
</evidence>
<feature type="region of interest" description="Disordered" evidence="1">
    <location>
        <begin position="29"/>
        <end position="100"/>
    </location>
</feature>
<sequence>MKQALFILAVALYLVSLCACGDQKIQSKSKQGSATQQVVQEQMANATGETTAPPTAIPEQQPASDKTAPKKSVPEPEQTQPAEALPDYEPAQASGEPDVDLTTLSSTMVYSEIYNMMYEPDRYVGKRIQMNGQFAAYGNPNTGAVYTVCIIMDATACCSQGLEFVLAGEHSYPADYPELGTEITVVGTFQTYEENGYMDCHLVDAEITK</sequence>
<keyword evidence="4" id="KW-1185">Reference proteome</keyword>
<dbReference type="RefSeq" id="WP_188885843.1">
    <property type="nucleotide sequence ID" value="NZ_BLYJ01000030.1"/>
</dbReference>
<evidence type="ECO:0000256" key="1">
    <source>
        <dbReference type="SAM" id="MobiDB-lite"/>
    </source>
</evidence>
<comment type="caution">
    <text evidence="3">The sequence shown here is derived from an EMBL/GenBank/DDBJ whole genome shotgun (WGS) entry which is preliminary data.</text>
</comment>
<keyword evidence="2" id="KW-0732">Signal</keyword>
<name>A0ABQ1E207_9FIRM</name>
<gene>
    <name evidence="3" type="ORF">BUFA31_21520</name>
</gene>
<feature type="signal peptide" evidence="2">
    <location>
        <begin position="1"/>
        <end position="21"/>
    </location>
</feature>
<dbReference type="EMBL" id="BLYJ01000030">
    <property type="protein sequence ID" value="GFO88988.1"/>
    <property type="molecule type" value="Genomic_DNA"/>
</dbReference>
<protein>
    <submittedName>
        <fullName evidence="3">Uncharacterized protein</fullName>
    </submittedName>
</protein>
<evidence type="ECO:0000256" key="2">
    <source>
        <dbReference type="SAM" id="SignalP"/>
    </source>
</evidence>
<accession>A0ABQ1E207</accession>
<dbReference type="PROSITE" id="PS51257">
    <property type="entry name" value="PROKAR_LIPOPROTEIN"/>
    <property type="match status" value="1"/>
</dbReference>
<dbReference type="Proteomes" id="UP000620147">
    <property type="component" value="Unassembled WGS sequence"/>
</dbReference>
<evidence type="ECO:0000313" key="4">
    <source>
        <dbReference type="Proteomes" id="UP000620147"/>
    </source>
</evidence>
<proteinExistence type="predicted"/>
<feature type="chain" id="PRO_5046107606" evidence="2">
    <location>
        <begin position="22"/>
        <end position="209"/>
    </location>
</feature>
<organism evidence="3 4">
    <name type="scientific">Butyricicoccus faecihominis</name>
    <dbReference type="NCBI Taxonomy" id="1712515"/>
    <lineage>
        <taxon>Bacteria</taxon>
        <taxon>Bacillati</taxon>
        <taxon>Bacillota</taxon>
        <taxon>Clostridia</taxon>
        <taxon>Eubacteriales</taxon>
        <taxon>Butyricicoccaceae</taxon>
        <taxon>Butyricicoccus</taxon>
    </lineage>
</organism>
<feature type="compositionally biased region" description="Polar residues" evidence="1">
    <location>
        <begin position="29"/>
        <end position="53"/>
    </location>
</feature>
<reference evidence="3 4" key="1">
    <citation type="submission" date="2020-06" db="EMBL/GenBank/DDBJ databases">
        <title>Characterization of fructooligosaccharide metabolism and fructooligosaccharide-degrading enzymes in human commensal butyrate producers.</title>
        <authorList>
            <person name="Tanno H."/>
            <person name="Fujii T."/>
            <person name="Hirano K."/>
            <person name="Maeno S."/>
            <person name="Tonozuka T."/>
            <person name="Sakamoto M."/>
            <person name="Ohkuma M."/>
            <person name="Tochio T."/>
            <person name="Endo A."/>
        </authorList>
    </citation>
    <scope>NUCLEOTIDE SEQUENCE [LARGE SCALE GENOMIC DNA]</scope>
    <source>
        <strain evidence="3 4">JCM 31056</strain>
    </source>
</reference>